<feature type="chain" id="PRO_5038815437" evidence="1">
    <location>
        <begin position="22"/>
        <end position="169"/>
    </location>
</feature>
<dbReference type="RefSeq" id="WP_078783465.1">
    <property type="nucleotide sequence ID" value="NZ_CAKWVS010000109.1"/>
</dbReference>
<dbReference type="EMBL" id="FUYF01000002">
    <property type="protein sequence ID" value="SKA75557.1"/>
    <property type="molecule type" value="Genomic_DNA"/>
</dbReference>
<evidence type="ECO:0000256" key="1">
    <source>
        <dbReference type="SAM" id="SignalP"/>
    </source>
</evidence>
<keyword evidence="3" id="KW-1185">Reference proteome</keyword>
<dbReference type="PROSITE" id="PS51257">
    <property type="entry name" value="PROKAR_LIPOPROTEIN"/>
    <property type="match status" value="1"/>
</dbReference>
<dbReference type="STRING" id="745368.SAMN02745178_00451"/>
<organism evidence="2 3">
    <name type="scientific">Gemmiger formicilis</name>
    <dbReference type="NCBI Taxonomy" id="745368"/>
    <lineage>
        <taxon>Bacteria</taxon>
        <taxon>Bacillati</taxon>
        <taxon>Bacillota</taxon>
        <taxon>Clostridia</taxon>
        <taxon>Eubacteriales</taxon>
        <taxon>Gemmiger</taxon>
    </lineage>
</organism>
<reference evidence="2 3" key="1">
    <citation type="submission" date="2017-02" db="EMBL/GenBank/DDBJ databases">
        <authorList>
            <person name="Peterson S.W."/>
        </authorList>
    </citation>
    <scope>NUCLEOTIDE SEQUENCE [LARGE SCALE GENOMIC DNA]</scope>
    <source>
        <strain evidence="2 3">ATCC 27749</strain>
    </source>
</reference>
<gene>
    <name evidence="2" type="ORF">SAMN02745178_00451</name>
</gene>
<evidence type="ECO:0000313" key="3">
    <source>
        <dbReference type="Proteomes" id="UP000190286"/>
    </source>
</evidence>
<proteinExistence type="predicted"/>
<accession>A0A1T4WED7</accession>
<protein>
    <submittedName>
        <fullName evidence="2">Uncharacterized protein</fullName>
    </submittedName>
</protein>
<feature type="signal peptide" evidence="1">
    <location>
        <begin position="1"/>
        <end position="21"/>
    </location>
</feature>
<dbReference type="AlphaFoldDB" id="A0A1T4WED7"/>
<keyword evidence="1" id="KW-0732">Signal</keyword>
<sequence>MKKIIAIVLCLVLVLSLVGCGNNNQSSDTHDTNYEEGYTAGYEDGYNDGKQQMTENKKCFAQFSGAFTATVEQLLTDYYVAPGKTIAVVHLFQDRPFLLWFQEDLTGELVEGTPYVFEFKTFEVELPADEENPDISDYMYSIEVTNYRVAEENEIGLASKLPTVEIVSK</sequence>
<evidence type="ECO:0000313" key="2">
    <source>
        <dbReference type="EMBL" id="SKA75557.1"/>
    </source>
</evidence>
<name>A0A1T4WED7_9FIRM</name>
<dbReference type="GeneID" id="93336943"/>
<dbReference type="Proteomes" id="UP000190286">
    <property type="component" value="Unassembled WGS sequence"/>
</dbReference>